<dbReference type="Proteomes" id="UP001154420">
    <property type="component" value="Unassembled WGS sequence"/>
</dbReference>
<feature type="transmembrane region" description="Helical" evidence="1">
    <location>
        <begin position="88"/>
        <end position="108"/>
    </location>
</feature>
<dbReference type="InterPro" id="IPR010690">
    <property type="entry name" value="YqfD"/>
</dbReference>
<keyword evidence="1" id="KW-1133">Transmembrane helix</keyword>
<comment type="caution">
    <text evidence="2">The sequence shown here is derived from an EMBL/GenBank/DDBJ whole genome shotgun (WGS) entry which is preliminary data.</text>
</comment>
<dbReference type="EMBL" id="QZDT01000006">
    <property type="protein sequence ID" value="NBJ92139.1"/>
    <property type="molecule type" value="Genomic_DNA"/>
</dbReference>
<evidence type="ECO:0000256" key="1">
    <source>
        <dbReference type="SAM" id="Phobius"/>
    </source>
</evidence>
<dbReference type="RefSeq" id="WP_160559209.1">
    <property type="nucleotide sequence ID" value="NZ_QZDT01000006.1"/>
</dbReference>
<organism evidence="2 3">
    <name type="scientific">Parablautia muri</name>
    <dbReference type="NCBI Taxonomy" id="2320879"/>
    <lineage>
        <taxon>Bacteria</taxon>
        <taxon>Bacillati</taxon>
        <taxon>Bacillota</taxon>
        <taxon>Clostridia</taxon>
        <taxon>Lachnospirales</taxon>
        <taxon>Lachnospiraceae</taxon>
        <taxon>Parablautia</taxon>
    </lineage>
</organism>
<sequence>MIEVIRFMKGYLLIRVCGFSPERFMNLCSNHNIFLWDIENHGEYYTMKISLKGFYQIKGITRKTGTRVVIAKRYGLPFLSLRMWRRRIFLFGLLGSLFFWMWMSRYIWAIEVEGNYYVTTDIFQDFLNENGFQVGMKKDEVVIEQLEKSIRSEFDIVTWTSARIEGTRLLIQVKENDLISVQEQVPQEMEEGEGLDLVAGKEGEIVSIVTRSGVPKVSAGTMVQEGDVLVEGGVPIMNEDGTIRRYEYCRADADIMLRCVYRLTEDLDEKYEQKQYTGKEKKRPFVMLGTKKLSIPAFGGEYGEFDVVEEKSQLKVFENYYLPLYFGCDYVREYVTEEKIYEKDEVKRLFEDKIQKFLESLQEKGVQIIEKNVTINKVSGVWKMQVDFLAVEKTGTERKTTLMQMEEDTVPEENQE</sequence>
<dbReference type="AlphaFoldDB" id="A0A9X5GRB1"/>
<evidence type="ECO:0000313" key="3">
    <source>
        <dbReference type="Proteomes" id="UP001154420"/>
    </source>
</evidence>
<dbReference type="Pfam" id="PF06898">
    <property type="entry name" value="YqfD"/>
    <property type="match status" value="1"/>
</dbReference>
<reference evidence="2" key="1">
    <citation type="submission" date="2018-09" db="EMBL/GenBank/DDBJ databases">
        <title>Murine metabolic-syndrome-specific gut microbial biobank.</title>
        <authorList>
            <person name="Liu C."/>
        </authorList>
    </citation>
    <scope>NUCLEOTIDE SEQUENCE</scope>
    <source>
        <strain evidence="2">D42-62</strain>
    </source>
</reference>
<name>A0A9X5GRB1_9FIRM</name>
<evidence type="ECO:0000313" key="2">
    <source>
        <dbReference type="EMBL" id="NBJ92139.1"/>
    </source>
</evidence>
<gene>
    <name evidence="2" type="ORF">D5281_05930</name>
</gene>
<protein>
    <submittedName>
        <fullName evidence="2">Sporulation protein</fullName>
    </submittedName>
</protein>
<keyword evidence="3" id="KW-1185">Reference proteome</keyword>
<dbReference type="OrthoDB" id="1640349at2"/>
<keyword evidence="1" id="KW-0812">Transmembrane</keyword>
<proteinExistence type="predicted"/>
<keyword evidence="1" id="KW-0472">Membrane</keyword>
<accession>A0A9X5GRB1</accession>